<keyword evidence="2" id="KW-0812">Transmembrane</keyword>
<keyword evidence="2" id="KW-1133">Transmembrane helix</keyword>
<dbReference type="PANTHER" id="PTHR38454:SF1">
    <property type="entry name" value="INTEGRAL MEMBRANE PROTEIN"/>
    <property type="match status" value="1"/>
</dbReference>
<dbReference type="AlphaFoldDB" id="A0A1W2DMQ0"/>
<evidence type="ECO:0000313" key="3">
    <source>
        <dbReference type="EMBL" id="SMC98306.1"/>
    </source>
</evidence>
<dbReference type="InterPro" id="IPR018580">
    <property type="entry name" value="Uncharacterised_YfhO"/>
</dbReference>
<feature type="transmembrane region" description="Helical" evidence="2">
    <location>
        <begin position="211"/>
        <end position="238"/>
    </location>
</feature>
<keyword evidence="4" id="KW-1185">Reference proteome</keyword>
<feature type="compositionally biased region" description="Basic and acidic residues" evidence="1">
    <location>
        <begin position="1"/>
        <end position="14"/>
    </location>
</feature>
<accession>A0A1W2DMQ0</accession>
<feature type="transmembrane region" description="Helical" evidence="2">
    <location>
        <begin position="39"/>
        <end position="58"/>
    </location>
</feature>
<keyword evidence="2" id="KW-0472">Membrane</keyword>
<feature type="transmembrane region" description="Helical" evidence="2">
    <location>
        <begin position="433"/>
        <end position="452"/>
    </location>
</feature>
<feature type="transmembrane region" description="Helical" evidence="2">
    <location>
        <begin position="250"/>
        <end position="272"/>
    </location>
</feature>
<feature type="transmembrane region" description="Helical" evidence="2">
    <location>
        <begin position="114"/>
        <end position="143"/>
    </location>
</feature>
<dbReference type="EMBL" id="FWXV01000002">
    <property type="protein sequence ID" value="SMC98306.1"/>
    <property type="molecule type" value="Genomic_DNA"/>
</dbReference>
<feature type="transmembrane region" description="Helical" evidence="2">
    <location>
        <begin position="409"/>
        <end position="427"/>
    </location>
</feature>
<evidence type="ECO:0000313" key="4">
    <source>
        <dbReference type="Proteomes" id="UP000192674"/>
    </source>
</evidence>
<feature type="transmembrane region" description="Helical" evidence="2">
    <location>
        <begin position="380"/>
        <end position="397"/>
    </location>
</feature>
<gene>
    <name evidence="3" type="ORF">SAMN05661093_03525</name>
</gene>
<reference evidence="3 4" key="1">
    <citation type="submission" date="2017-04" db="EMBL/GenBank/DDBJ databases">
        <authorList>
            <person name="Afonso C.L."/>
            <person name="Miller P.J."/>
            <person name="Scott M.A."/>
            <person name="Spackman E."/>
            <person name="Goraichik I."/>
            <person name="Dimitrov K.M."/>
            <person name="Suarez D.L."/>
            <person name="Swayne D.E."/>
        </authorList>
    </citation>
    <scope>NUCLEOTIDE SEQUENCE [LARGE SCALE GENOMIC DNA]</scope>
    <source>
        <strain evidence="3 4">DSM 43828</strain>
    </source>
</reference>
<feature type="transmembrane region" description="Helical" evidence="2">
    <location>
        <begin position="182"/>
        <end position="199"/>
    </location>
</feature>
<name>A0A1W2DMQ0_KIBAR</name>
<sequence length="784" mass="85403">MLTEPSAEKEREGRPLTNGSTAADVRPDEGATGRSVPEWLWVIAIGLIGAVVFLIPYLQNPYFYYVGDNPESFVPNWYHYGEQLLKGIWPTIDSAGWYGGNYIGEAAASTWNPFFVLCYIVVAQFNSLTAAAAFVMVAHLCLLSMGTYLLAREYGAARVSSTVFAFAVPLSGFTLYYEASGWPAGLAAFVWVTWFWWAARRFSRGASTPLLPFLIGAMAMTVGNPYAALGLIIVMFGIGVELLVRKNVRTFVHLAIMGACVGSVAVLVFFPLLGAMPVTSRQELAMIANDTFMVPGVGDLVSSSAPSYLPAITNWNGQVRESLPSTYFVWFAIPLLPWLRWRTLLKPARSLVSLAVVGGIYAMLTFGPSNLWLFRWPIRLVEYLYLSIAVVFAVLLSKGLAKDHLRNRTIATIGLVGVGAYLSFAVRPEYWRMHAVATVLVLLFFFAALWAYRKRGWMALGVALLIGTIGVAAYQTNRIPYPGVEVGPPIVPASDVNQVKAGTAEFKGTYLQLAAQGLVKGTSEQDEGEVMFGNLSVLTGHESITRYSGIGFTEFTQALCMDYKGSVCPDAYRNAFRPVQGTNIPLIDALRVETLVLQDALFPNVVNNPPPKGWTVVAREDGATVWTRDAPLPYPGRVSWASRGVTVASSTSEPATEQVKFNAPTGGGQLIFARLDWPGYSATIDGKTVEVRNGDAGLITVDVPAGEHTLALDYETPGLRLGVMLVGGATLVVLIQTLWWWRTVRRTRRRNDAVHQNGPDGGVADATTDISPVLTHAGPNDERI</sequence>
<evidence type="ECO:0000256" key="1">
    <source>
        <dbReference type="SAM" id="MobiDB-lite"/>
    </source>
</evidence>
<dbReference type="Pfam" id="PF09586">
    <property type="entry name" value="YfhO"/>
    <property type="match status" value="1"/>
</dbReference>
<feature type="region of interest" description="Disordered" evidence="1">
    <location>
        <begin position="1"/>
        <end position="32"/>
    </location>
</feature>
<feature type="transmembrane region" description="Helical" evidence="2">
    <location>
        <begin position="351"/>
        <end position="374"/>
    </location>
</feature>
<evidence type="ECO:0000256" key="2">
    <source>
        <dbReference type="SAM" id="Phobius"/>
    </source>
</evidence>
<feature type="transmembrane region" description="Helical" evidence="2">
    <location>
        <begin position="721"/>
        <end position="741"/>
    </location>
</feature>
<feature type="transmembrane region" description="Helical" evidence="2">
    <location>
        <begin position="457"/>
        <end position="474"/>
    </location>
</feature>
<dbReference type="PANTHER" id="PTHR38454">
    <property type="entry name" value="INTEGRAL MEMBRANE PROTEIN-RELATED"/>
    <property type="match status" value="1"/>
</dbReference>
<protein>
    <submittedName>
        <fullName evidence="3">Membrane protein YfhO</fullName>
    </submittedName>
</protein>
<proteinExistence type="predicted"/>
<feature type="transmembrane region" description="Helical" evidence="2">
    <location>
        <begin position="155"/>
        <end position="176"/>
    </location>
</feature>
<organism evidence="3 4">
    <name type="scientific">Kibdelosporangium aridum</name>
    <dbReference type="NCBI Taxonomy" id="2030"/>
    <lineage>
        <taxon>Bacteria</taxon>
        <taxon>Bacillati</taxon>
        <taxon>Actinomycetota</taxon>
        <taxon>Actinomycetes</taxon>
        <taxon>Pseudonocardiales</taxon>
        <taxon>Pseudonocardiaceae</taxon>
        <taxon>Kibdelosporangium</taxon>
    </lineage>
</organism>
<dbReference type="Proteomes" id="UP000192674">
    <property type="component" value="Unassembled WGS sequence"/>
</dbReference>
<feature type="transmembrane region" description="Helical" evidence="2">
    <location>
        <begin position="322"/>
        <end position="339"/>
    </location>
</feature>
<feature type="region of interest" description="Disordered" evidence="1">
    <location>
        <begin position="752"/>
        <end position="784"/>
    </location>
</feature>